<reference evidence="2" key="1">
    <citation type="submission" date="2022-11" db="EMBL/GenBank/DDBJ databases">
        <title>Genome Sequence of Cubamyces cubensis.</title>
        <authorList>
            <person name="Buettner E."/>
        </authorList>
    </citation>
    <scope>NUCLEOTIDE SEQUENCE</scope>
    <source>
        <strain evidence="2">MPL-01</strain>
    </source>
</reference>
<sequence length="555" mass="62858">MASGNPPWYEFDEDGELMVLRVPAQLKSHPEIIRRGFELEPAYPCKIEPLYHIKILDTDTEEAAIFQRLSQLPDPRNHTIPGELTPPEAGHPLLIMPSLSDFHALIGFDAPLSQALGMYLQLMEGIEFMHSLQIAHMDICLGNVVAANRSIGQRYPDVVPGRVYFIDFGSSLQLPLGPGLQRAITIPPSQFRLEYDITYFDPYSWDVYCAALMMEQALEVYYSNRPPLIARLYNNWLKGKERGSVAIREVFVLSAHASAFATKANLHIVAVQPKSMASENPPWYEFDEDGELMVLEVPARLKSHPEVIRRGFELEPASPCKIGVVYRTSLLKEPLYHIKILRTDTEEAAVFQRLSQLPDPRNHTIPGELTPPEAGHPLLITPSLSDFDTLIGSDAPLTRTLDMFLQLMEGIEFMHSLQIVHMDICPGNVVAANRNIGQRYPNVVPGRAYLIDFGSSLQLPLGPGLQHAITLPPSQYRLEYDITYFDPYSWDVYCAALMMEQILEWSYENKPPLIARLYNDWLKGQEPGILWGVRVWDRVKAAFYSLKLLQLPVRP</sequence>
<dbReference type="InterPro" id="IPR011009">
    <property type="entry name" value="Kinase-like_dom_sf"/>
</dbReference>
<dbReference type="GO" id="GO:0004674">
    <property type="term" value="F:protein serine/threonine kinase activity"/>
    <property type="evidence" value="ECO:0007669"/>
    <property type="project" value="TreeGrafter"/>
</dbReference>
<evidence type="ECO:0000259" key="1">
    <source>
        <dbReference type="PROSITE" id="PS50011"/>
    </source>
</evidence>
<keyword evidence="3" id="KW-1185">Reference proteome</keyword>
<dbReference type="GO" id="GO:0005524">
    <property type="term" value="F:ATP binding"/>
    <property type="evidence" value="ECO:0007669"/>
    <property type="project" value="InterPro"/>
</dbReference>
<dbReference type="SUPFAM" id="SSF56112">
    <property type="entry name" value="Protein kinase-like (PK-like)"/>
    <property type="match status" value="2"/>
</dbReference>
<organism evidence="2 3">
    <name type="scientific">Trametes cubensis</name>
    <dbReference type="NCBI Taxonomy" id="1111947"/>
    <lineage>
        <taxon>Eukaryota</taxon>
        <taxon>Fungi</taxon>
        <taxon>Dikarya</taxon>
        <taxon>Basidiomycota</taxon>
        <taxon>Agaricomycotina</taxon>
        <taxon>Agaricomycetes</taxon>
        <taxon>Polyporales</taxon>
        <taxon>Polyporaceae</taxon>
        <taxon>Trametes</taxon>
    </lineage>
</organism>
<accession>A0AAD7TTT4</accession>
<name>A0AAD7TTT4_9APHY</name>
<dbReference type="Proteomes" id="UP001215151">
    <property type="component" value="Unassembled WGS sequence"/>
</dbReference>
<dbReference type="PANTHER" id="PTHR44167">
    <property type="entry name" value="OVARIAN-SPECIFIC SERINE/THREONINE-PROTEIN KINASE LOK-RELATED"/>
    <property type="match status" value="1"/>
</dbReference>
<feature type="domain" description="Protein kinase" evidence="1">
    <location>
        <begin position="236"/>
        <end position="555"/>
    </location>
</feature>
<evidence type="ECO:0000313" key="2">
    <source>
        <dbReference type="EMBL" id="KAJ8474864.1"/>
    </source>
</evidence>
<dbReference type="AlphaFoldDB" id="A0AAD7TTT4"/>
<dbReference type="EMBL" id="JAPEVG010000175">
    <property type="protein sequence ID" value="KAJ8474864.1"/>
    <property type="molecule type" value="Genomic_DNA"/>
</dbReference>
<dbReference type="Gene3D" id="1.10.510.10">
    <property type="entry name" value="Transferase(Phosphotransferase) domain 1"/>
    <property type="match status" value="2"/>
</dbReference>
<dbReference type="GO" id="GO:0005634">
    <property type="term" value="C:nucleus"/>
    <property type="evidence" value="ECO:0007669"/>
    <property type="project" value="TreeGrafter"/>
</dbReference>
<comment type="caution">
    <text evidence="2">The sequence shown here is derived from an EMBL/GenBank/DDBJ whole genome shotgun (WGS) entry which is preliminary data.</text>
</comment>
<dbReference type="InterPro" id="IPR000719">
    <property type="entry name" value="Prot_kinase_dom"/>
</dbReference>
<dbReference type="PANTHER" id="PTHR44167:SF24">
    <property type="entry name" value="SERINE_THREONINE-PROTEIN KINASE CHK2"/>
    <property type="match status" value="1"/>
</dbReference>
<dbReference type="PROSITE" id="PS50011">
    <property type="entry name" value="PROTEIN_KINASE_DOM"/>
    <property type="match status" value="1"/>
</dbReference>
<evidence type="ECO:0000313" key="3">
    <source>
        <dbReference type="Proteomes" id="UP001215151"/>
    </source>
</evidence>
<proteinExistence type="predicted"/>
<protein>
    <recommendedName>
        <fullName evidence="1">Protein kinase domain-containing protein</fullName>
    </recommendedName>
</protein>
<gene>
    <name evidence="2" type="ORF">ONZ51_g6943</name>
</gene>
<dbReference type="GO" id="GO:0044773">
    <property type="term" value="P:mitotic DNA damage checkpoint signaling"/>
    <property type="evidence" value="ECO:0007669"/>
    <property type="project" value="TreeGrafter"/>
</dbReference>